<reference evidence="13" key="2">
    <citation type="submission" date="2011-04" db="EMBL/GenBank/DDBJ databases">
        <authorList>
            <person name="Genoscope - CEA"/>
        </authorList>
    </citation>
    <scope>NUCLEOTIDE SEQUENCE</scope>
    <source>
        <strain evidence="13">R24</strain>
    </source>
</reference>
<feature type="chain" id="PRO_5003442132" evidence="11">
    <location>
        <begin position="40"/>
        <end position="367"/>
    </location>
</feature>
<evidence type="ECO:0000256" key="11">
    <source>
        <dbReference type="SAM" id="SignalP"/>
    </source>
</evidence>
<dbReference type="InterPro" id="IPR050298">
    <property type="entry name" value="Gram-neg_bact_OMP"/>
</dbReference>
<keyword evidence="5 13" id="KW-0812">Transmembrane</keyword>
<feature type="signal peptide" evidence="11">
    <location>
        <begin position="1"/>
        <end position="39"/>
    </location>
</feature>
<keyword evidence="4" id="KW-1134">Transmembrane beta strand</keyword>
<dbReference type="CDD" id="cd00342">
    <property type="entry name" value="gram_neg_porins"/>
    <property type="match status" value="1"/>
</dbReference>
<comment type="subunit">
    <text evidence="2">Homotrimer.</text>
</comment>
<organism evidence="13">
    <name type="scientific">Ralstonia syzygii R24</name>
    <dbReference type="NCBI Taxonomy" id="907261"/>
    <lineage>
        <taxon>Bacteria</taxon>
        <taxon>Pseudomonadati</taxon>
        <taxon>Pseudomonadota</taxon>
        <taxon>Betaproteobacteria</taxon>
        <taxon>Burkholderiales</taxon>
        <taxon>Burkholderiaceae</taxon>
        <taxon>Ralstonia</taxon>
        <taxon>Ralstonia solanacearum species complex</taxon>
    </lineage>
</organism>
<dbReference type="Gene3D" id="2.40.160.10">
    <property type="entry name" value="Porin"/>
    <property type="match status" value="1"/>
</dbReference>
<evidence type="ECO:0000256" key="2">
    <source>
        <dbReference type="ARBA" id="ARBA00011233"/>
    </source>
</evidence>
<evidence type="ECO:0000256" key="3">
    <source>
        <dbReference type="ARBA" id="ARBA00022448"/>
    </source>
</evidence>
<sequence>MRHEHHPTEEVNMQWRTKRGTAALAVASVLGAMSAVAHAQSSVTLYGQVDAWVGAQKGFNSSRAWVVNPGGISTSYWGLKGSEDLGNGLKGIFALEAFFRPDTGRAGRFDGDNFFARNAFVGLSSNTWGTIKLGRNTPPYFVSTILFNPFIDSYTFSPAVFHTYLGNGLSGAAGISGLVGDSGWNNSILYSTPDFNGLTANLIYGAGEQAGHNGQNKWGGSLLYFHGNFAATAAYQQVRFDANPGDLNTIVAGFTRQDAALLGATYDFGVIKLYGQYQHIKNTISTGDTKANGGQLGVSVPVGAGSILASYAYTKTSGAADVKRNTWAIGYDYALSKRTDLYAAYFRDKVTSLSAADTFGLGMRAKF</sequence>
<keyword evidence="9" id="KW-0472">Membrane</keyword>
<keyword evidence="6 11" id="KW-0732">Signal</keyword>
<keyword evidence="7" id="KW-0406">Ion transport</keyword>
<dbReference type="AlphaFoldDB" id="G2ZYM9"/>
<dbReference type="SUPFAM" id="SSF56935">
    <property type="entry name" value="Porins"/>
    <property type="match status" value="1"/>
</dbReference>
<accession>G2ZYM9</accession>
<evidence type="ECO:0000256" key="1">
    <source>
        <dbReference type="ARBA" id="ARBA00004571"/>
    </source>
</evidence>
<dbReference type="PANTHER" id="PTHR34501">
    <property type="entry name" value="PROTEIN YDDL-RELATED"/>
    <property type="match status" value="1"/>
</dbReference>
<dbReference type="Pfam" id="PF13609">
    <property type="entry name" value="Porin_4"/>
    <property type="match status" value="1"/>
</dbReference>
<evidence type="ECO:0000259" key="12">
    <source>
        <dbReference type="Pfam" id="PF13609"/>
    </source>
</evidence>
<evidence type="ECO:0000313" key="13">
    <source>
        <dbReference type="EMBL" id="CCA84489.1"/>
    </source>
</evidence>
<evidence type="ECO:0000256" key="5">
    <source>
        <dbReference type="ARBA" id="ARBA00022692"/>
    </source>
</evidence>
<name>G2ZYM9_9RALS</name>
<keyword evidence="8" id="KW-0626">Porin</keyword>
<comment type="subcellular location">
    <subcellularLocation>
        <location evidence="1">Cell outer membrane</location>
        <topology evidence="1">Multi-pass membrane protein</topology>
    </subcellularLocation>
</comment>
<dbReference type="EMBL" id="FR854086">
    <property type="protein sequence ID" value="CCA84489.1"/>
    <property type="molecule type" value="Genomic_DNA"/>
</dbReference>
<proteinExistence type="predicted"/>
<evidence type="ECO:0000256" key="4">
    <source>
        <dbReference type="ARBA" id="ARBA00022452"/>
    </source>
</evidence>
<evidence type="ECO:0000256" key="6">
    <source>
        <dbReference type="ARBA" id="ARBA00022729"/>
    </source>
</evidence>
<reference evidence="13" key="1">
    <citation type="journal article" date="2011" name="PLoS ONE">
        <title>Ralstonia syzygii, the Blood Disease Bacterium and some Asian R. solanacearum strains form a single genomic species despite divergent lifestyles.</title>
        <authorList>
            <person name="Remenant B."/>
            <person name="de Cambiaire J.C."/>
            <person name="Cellier G."/>
            <person name="Jacobs J.M."/>
            <person name="Mangenot S."/>
            <person name="Barbe V."/>
            <person name="Lajus A."/>
            <person name="Vallenet D."/>
            <person name="Medigue C."/>
            <person name="Fegan M."/>
            <person name="Allen C."/>
            <person name="Prior P."/>
        </authorList>
    </citation>
    <scope>NUCLEOTIDE SEQUENCE</scope>
    <source>
        <strain evidence="13">R24</strain>
    </source>
</reference>
<evidence type="ECO:0000256" key="7">
    <source>
        <dbReference type="ARBA" id="ARBA00023065"/>
    </source>
</evidence>
<dbReference type="GO" id="GO:0046930">
    <property type="term" value="C:pore complex"/>
    <property type="evidence" value="ECO:0007669"/>
    <property type="project" value="UniProtKB-KW"/>
</dbReference>
<dbReference type="InterPro" id="IPR023614">
    <property type="entry name" value="Porin_dom_sf"/>
</dbReference>
<protein>
    <submittedName>
        <fullName evidence="13">Putative porin transmembrane protein</fullName>
    </submittedName>
</protein>
<evidence type="ECO:0000256" key="10">
    <source>
        <dbReference type="ARBA" id="ARBA00023237"/>
    </source>
</evidence>
<feature type="domain" description="Porin" evidence="12">
    <location>
        <begin position="27"/>
        <end position="348"/>
    </location>
</feature>
<dbReference type="GO" id="GO:0006811">
    <property type="term" value="P:monoatomic ion transport"/>
    <property type="evidence" value="ECO:0007669"/>
    <property type="project" value="UniProtKB-KW"/>
</dbReference>
<dbReference type="GO" id="GO:0015288">
    <property type="term" value="F:porin activity"/>
    <property type="evidence" value="ECO:0007669"/>
    <property type="project" value="UniProtKB-KW"/>
</dbReference>
<keyword evidence="10" id="KW-0998">Cell outer membrane</keyword>
<evidence type="ECO:0000256" key="8">
    <source>
        <dbReference type="ARBA" id="ARBA00023114"/>
    </source>
</evidence>
<evidence type="ECO:0000256" key="9">
    <source>
        <dbReference type="ARBA" id="ARBA00023136"/>
    </source>
</evidence>
<gene>
    <name evidence="13" type="ORF">RALSY_10461</name>
</gene>
<dbReference type="PANTHER" id="PTHR34501:SF9">
    <property type="entry name" value="MAJOR OUTER MEMBRANE PROTEIN P.IA"/>
    <property type="match status" value="1"/>
</dbReference>
<dbReference type="GO" id="GO:0009279">
    <property type="term" value="C:cell outer membrane"/>
    <property type="evidence" value="ECO:0007669"/>
    <property type="project" value="UniProtKB-SubCell"/>
</dbReference>
<keyword evidence="3" id="KW-0813">Transport</keyword>
<dbReference type="InterPro" id="IPR033900">
    <property type="entry name" value="Gram_neg_porin_domain"/>
</dbReference>